<dbReference type="EMBL" id="WJQU01000001">
    <property type="protein sequence ID" value="KAJ6649613.1"/>
    <property type="molecule type" value="Genomic_DNA"/>
</dbReference>
<dbReference type="Proteomes" id="UP001151699">
    <property type="component" value="Chromosome A"/>
</dbReference>
<dbReference type="PROSITE" id="PS50041">
    <property type="entry name" value="C_TYPE_LECTIN_2"/>
    <property type="match status" value="1"/>
</dbReference>
<evidence type="ECO:0000256" key="1">
    <source>
        <dbReference type="SAM" id="SignalP"/>
    </source>
</evidence>
<sequence>MTKWIVLFEVLLGAALVASALTTFGKTVRHYESTTRGFDDLLTNPSYTSTSTTPRSTLFEGPQEVVKKVYHLHTTFTANWFRAYHHCIQNNMRLATATTDQELRQLRQQVSRSGFPEHFWTALTKLGNKHFYWFGSNTPVLFNSYVETEYCNDHGACAAVSCSSEKFLYLPCDELGYFVCEQS</sequence>
<reference evidence="3" key="1">
    <citation type="submission" date="2022-07" db="EMBL/GenBank/DDBJ databases">
        <authorList>
            <person name="Trinca V."/>
            <person name="Uliana J.V.C."/>
            <person name="Torres T.T."/>
            <person name="Ward R.J."/>
            <person name="Monesi N."/>
        </authorList>
    </citation>
    <scope>NUCLEOTIDE SEQUENCE</scope>
    <source>
        <strain evidence="3">HSMRA1968</strain>
        <tissue evidence="3">Whole embryos</tissue>
    </source>
</reference>
<dbReference type="InterPro" id="IPR016186">
    <property type="entry name" value="C-type_lectin-like/link_sf"/>
</dbReference>
<dbReference type="Pfam" id="PF00059">
    <property type="entry name" value="Lectin_C"/>
    <property type="match status" value="1"/>
</dbReference>
<feature type="chain" id="PRO_5040295864" description="C-type lectin domain-containing protein" evidence="1">
    <location>
        <begin position="21"/>
        <end position="183"/>
    </location>
</feature>
<keyword evidence="4" id="KW-1185">Reference proteome</keyword>
<dbReference type="InterPro" id="IPR016187">
    <property type="entry name" value="CTDL_fold"/>
</dbReference>
<dbReference type="AlphaFoldDB" id="A0A9Q0S9X1"/>
<dbReference type="SUPFAM" id="SSF56436">
    <property type="entry name" value="C-type lectin-like"/>
    <property type="match status" value="1"/>
</dbReference>
<evidence type="ECO:0000259" key="2">
    <source>
        <dbReference type="PROSITE" id="PS50041"/>
    </source>
</evidence>
<name>A0A9Q0S9X1_9DIPT</name>
<proteinExistence type="predicted"/>
<evidence type="ECO:0000313" key="4">
    <source>
        <dbReference type="Proteomes" id="UP001151699"/>
    </source>
</evidence>
<feature type="domain" description="C-type lectin" evidence="2">
    <location>
        <begin position="70"/>
        <end position="181"/>
    </location>
</feature>
<dbReference type="OrthoDB" id="6340082at2759"/>
<dbReference type="Gene3D" id="3.10.100.10">
    <property type="entry name" value="Mannose-Binding Protein A, subunit A"/>
    <property type="match status" value="1"/>
</dbReference>
<evidence type="ECO:0000313" key="3">
    <source>
        <dbReference type="EMBL" id="KAJ6649613.1"/>
    </source>
</evidence>
<accession>A0A9Q0S9X1</accession>
<comment type="caution">
    <text evidence="3">The sequence shown here is derived from an EMBL/GenBank/DDBJ whole genome shotgun (WGS) entry which is preliminary data.</text>
</comment>
<protein>
    <recommendedName>
        <fullName evidence="2">C-type lectin domain-containing protein</fullName>
    </recommendedName>
</protein>
<dbReference type="CDD" id="cd00037">
    <property type="entry name" value="CLECT"/>
    <property type="match status" value="1"/>
</dbReference>
<feature type="signal peptide" evidence="1">
    <location>
        <begin position="1"/>
        <end position="20"/>
    </location>
</feature>
<dbReference type="SMART" id="SM00034">
    <property type="entry name" value="CLECT"/>
    <property type="match status" value="1"/>
</dbReference>
<dbReference type="InterPro" id="IPR001304">
    <property type="entry name" value="C-type_lectin-like"/>
</dbReference>
<gene>
    <name evidence="3" type="ORF">Bhyg_04851</name>
</gene>
<organism evidence="3 4">
    <name type="scientific">Pseudolycoriella hygida</name>
    <dbReference type="NCBI Taxonomy" id="35572"/>
    <lineage>
        <taxon>Eukaryota</taxon>
        <taxon>Metazoa</taxon>
        <taxon>Ecdysozoa</taxon>
        <taxon>Arthropoda</taxon>
        <taxon>Hexapoda</taxon>
        <taxon>Insecta</taxon>
        <taxon>Pterygota</taxon>
        <taxon>Neoptera</taxon>
        <taxon>Endopterygota</taxon>
        <taxon>Diptera</taxon>
        <taxon>Nematocera</taxon>
        <taxon>Sciaroidea</taxon>
        <taxon>Sciaridae</taxon>
        <taxon>Pseudolycoriella</taxon>
    </lineage>
</organism>
<keyword evidence="1" id="KW-0732">Signal</keyword>